<comment type="caution">
    <text evidence="2">The sequence shown here is derived from an EMBL/GenBank/DDBJ whole genome shotgun (WGS) entry which is preliminary data.</text>
</comment>
<evidence type="ECO:0008006" key="4">
    <source>
        <dbReference type="Google" id="ProtNLM"/>
    </source>
</evidence>
<gene>
    <name evidence="2" type="ORF">DPMN_174910</name>
</gene>
<keyword evidence="1" id="KW-0812">Transmembrane</keyword>
<evidence type="ECO:0000313" key="3">
    <source>
        <dbReference type="Proteomes" id="UP000828390"/>
    </source>
</evidence>
<sequence length="118" mass="12377">MSALCPWLPVKRRLLSSAITNCIRIPMKNVFMSDVVLLWSVAVIVMSGVMVLIGMVIMFMLDVDGSIGHAYAVEQSCDADFGGCCVAEGDNIADGSGGDAGVSGVMLVAMVVIRMSMG</sequence>
<feature type="transmembrane region" description="Helical" evidence="1">
    <location>
        <begin position="36"/>
        <end position="61"/>
    </location>
</feature>
<keyword evidence="1" id="KW-0472">Membrane</keyword>
<keyword evidence="1" id="KW-1133">Transmembrane helix</keyword>
<reference evidence="2" key="2">
    <citation type="submission" date="2020-11" db="EMBL/GenBank/DDBJ databases">
        <authorList>
            <person name="McCartney M.A."/>
            <person name="Auch B."/>
            <person name="Kono T."/>
            <person name="Mallez S."/>
            <person name="Becker A."/>
            <person name="Gohl D.M."/>
            <person name="Silverstein K.A.T."/>
            <person name="Koren S."/>
            <person name="Bechman K.B."/>
            <person name="Herman A."/>
            <person name="Abrahante J.E."/>
            <person name="Garbe J."/>
        </authorList>
    </citation>
    <scope>NUCLEOTIDE SEQUENCE</scope>
    <source>
        <strain evidence="2">Duluth1</strain>
        <tissue evidence="2">Whole animal</tissue>
    </source>
</reference>
<evidence type="ECO:0000313" key="2">
    <source>
        <dbReference type="EMBL" id="KAH3773548.1"/>
    </source>
</evidence>
<dbReference type="Proteomes" id="UP000828390">
    <property type="component" value="Unassembled WGS sequence"/>
</dbReference>
<evidence type="ECO:0000256" key="1">
    <source>
        <dbReference type="SAM" id="Phobius"/>
    </source>
</evidence>
<organism evidence="2 3">
    <name type="scientific">Dreissena polymorpha</name>
    <name type="common">Zebra mussel</name>
    <name type="synonym">Mytilus polymorpha</name>
    <dbReference type="NCBI Taxonomy" id="45954"/>
    <lineage>
        <taxon>Eukaryota</taxon>
        <taxon>Metazoa</taxon>
        <taxon>Spiralia</taxon>
        <taxon>Lophotrochozoa</taxon>
        <taxon>Mollusca</taxon>
        <taxon>Bivalvia</taxon>
        <taxon>Autobranchia</taxon>
        <taxon>Heteroconchia</taxon>
        <taxon>Euheterodonta</taxon>
        <taxon>Imparidentia</taxon>
        <taxon>Neoheterodontei</taxon>
        <taxon>Myida</taxon>
        <taxon>Dreissenoidea</taxon>
        <taxon>Dreissenidae</taxon>
        <taxon>Dreissena</taxon>
    </lineage>
</organism>
<dbReference type="EMBL" id="JAIWYP010000009">
    <property type="protein sequence ID" value="KAH3773548.1"/>
    <property type="molecule type" value="Genomic_DNA"/>
</dbReference>
<proteinExistence type="predicted"/>
<protein>
    <recommendedName>
        <fullName evidence="4">Transmembrane protein</fullName>
    </recommendedName>
</protein>
<keyword evidence="3" id="KW-1185">Reference proteome</keyword>
<accession>A0A9D4E691</accession>
<dbReference type="AlphaFoldDB" id="A0A9D4E691"/>
<name>A0A9D4E691_DREPO</name>
<reference evidence="2" key="1">
    <citation type="journal article" date="2019" name="bioRxiv">
        <title>The Genome of the Zebra Mussel, Dreissena polymorpha: A Resource for Invasive Species Research.</title>
        <authorList>
            <person name="McCartney M.A."/>
            <person name="Auch B."/>
            <person name="Kono T."/>
            <person name="Mallez S."/>
            <person name="Zhang Y."/>
            <person name="Obille A."/>
            <person name="Becker A."/>
            <person name="Abrahante J.E."/>
            <person name="Garbe J."/>
            <person name="Badalamenti J.P."/>
            <person name="Herman A."/>
            <person name="Mangelson H."/>
            <person name="Liachko I."/>
            <person name="Sullivan S."/>
            <person name="Sone E.D."/>
            <person name="Koren S."/>
            <person name="Silverstein K.A.T."/>
            <person name="Beckman K.B."/>
            <person name="Gohl D.M."/>
        </authorList>
    </citation>
    <scope>NUCLEOTIDE SEQUENCE</scope>
    <source>
        <strain evidence="2">Duluth1</strain>
        <tissue evidence="2">Whole animal</tissue>
    </source>
</reference>